<evidence type="ECO:0000256" key="7">
    <source>
        <dbReference type="ARBA" id="ARBA00022475"/>
    </source>
</evidence>
<keyword evidence="7" id="KW-1003">Cell membrane</keyword>
<evidence type="ECO:0000256" key="8">
    <source>
        <dbReference type="ARBA" id="ARBA00022692"/>
    </source>
</evidence>
<dbReference type="GO" id="GO:0006811">
    <property type="term" value="P:monoatomic ion transport"/>
    <property type="evidence" value="ECO:0007669"/>
    <property type="project" value="UniProtKB-KW"/>
</dbReference>
<keyword evidence="6" id="KW-0050">Antiport</keyword>
<evidence type="ECO:0000256" key="12">
    <source>
        <dbReference type="ARBA" id="ARBA00031636"/>
    </source>
</evidence>
<comment type="subcellular location">
    <subcellularLocation>
        <location evidence="2">Cell membrane</location>
        <topology evidence="2">Multi-pass membrane protein</topology>
    </subcellularLocation>
</comment>
<feature type="transmembrane region" description="Helical" evidence="13">
    <location>
        <begin position="418"/>
        <end position="437"/>
    </location>
</feature>
<proteinExistence type="inferred from homology"/>
<feature type="transmembrane region" description="Helical" evidence="13">
    <location>
        <begin position="90"/>
        <end position="117"/>
    </location>
</feature>
<evidence type="ECO:0000256" key="13">
    <source>
        <dbReference type="SAM" id="Phobius"/>
    </source>
</evidence>
<dbReference type="GO" id="GO:0015297">
    <property type="term" value="F:antiporter activity"/>
    <property type="evidence" value="ECO:0007669"/>
    <property type="project" value="UniProtKB-KW"/>
</dbReference>
<feature type="transmembrane region" description="Helical" evidence="13">
    <location>
        <begin position="203"/>
        <end position="224"/>
    </location>
</feature>
<dbReference type="NCBIfam" id="TIGR00797">
    <property type="entry name" value="matE"/>
    <property type="match status" value="1"/>
</dbReference>
<dbReference type="CDD" id="cd13131">
    <property type="entry name" value="MATE_NorM_like"/>
    <property type="match status" value="1"/>
</dbReference>
<dbReference type="PANTHER" id="PTHR43298">
    <property type="entry name" value="MULTIDRUG RESISTANCE PROTEIN NORM-RELATED"/>
    <property type="match status" value="1"/>
</dbReference>
<sequence length="465" mass="50438">MRETNSTRAKLAQFLTILIPILITQAGLSLITFLDTVMSGKVSAEDLAGVAIGSSIWTPVYTGLAGILMAVTPIVAQLMGGGRREDVPRAVFQAIYLSFLLSIVVIVIGSLCVPFILGRLGLEPSVETIARHFLSFLAIGIIPLFGYSVMRSFVDALGKTRVTMFITLTALPINFVLNDLFIFGNFGFPKLGGAGAGLASAMTYWAIFIMSICIVIKAEPFASFRLFQKLPRFSLSRMGQILKIGIPIGFAIFFETSIFAAVTLLMGHFDTVTIASHQAAMNFASILYILPLSISMALTIVVGFEAGAMRYKDAKSYSYIGIGTAVLFSLCTAALILLFRPEIAGLYTADSAVLQMTQHFLMYAIFFQLSDAVAAPIQGALRGYKDVNYTLIAAFVSYWVIGLPAGYLIGTYTSFGAFGYWIGLIAGLAAGAIVLFIRLRLIERRYSLSNPIENHRVSSLPKFKV</sequence>
<organism evidence="14 15">
    <name type="scientific">Bacillus xiamenensis</name>
    <dbReference type="NCBI Taxonomy" id="1178537"/>
    <lineage>
        <taxon>Bacteria</taxon>
        <taxon>Bacillati</taxon>
        <taxon>Bacillota</taxon>
        <taxon>Bacilli</taxon>
        <taxon>Bacillales</taxon>
        <taxon>Bacillaceae</taxon>
        <taxon>Bacillus</taxon>
    </lineage>
</organism>
<keyword evidence="9 13" id="KW-1133">Transmembrane helix</keyword>
<dbReference type="Proteomes" id="UP000177709">
    <property type="component" value="Chromosome"/>
</dbReference>
<feature type="transmembrane region" description="Helical" evidence="13">
    <location>
        <begin position="129"/>
        <end position="150"/>
    </location>
</feature>
<keyword evidence="5" id="KW-0813">Transport</keyword>
<feature type="transmembrane region" description="Helical" evidence="13">
    <location>
        <begin position="360"/>
        <end position="377"/>
    </location>
</feature>
<dbReference type="RefSeq" id="WP_071169060.1">
    <property type="nucleotide sequence ID" value="NZ_CP017786.1"/>
</dbReference>
<evidence type="ECO:0000256" key="11">
    <source>
        <dbReference type="ARBA" id="ARBA00023136"/>
    </source>
</evidence>
<evidence type="ECO:0000256" key="5">
    <source>
        <dbReference type="ARBA" id="ARBA00022448"/>
    </source>
</evidence>
<evidence type="ECO:0000256" key="6">
    <source>
        <dbReference type="ARBA" id="ARBA00022449"/>
    </source>
</evidence>
<protein>
    <recommendedName>
        <fullName evidence="4">Probable multidrug resistance protein NorM</fullName>
    </recommendedName>
    <alternativeName>
        <fullName evidence="12">Multidrug-efflux transporter</fullName>
    </alternativeName>
</protein>
<dbReference type="AlphaFoldDB" id="A0AAC9NE39"/>
<dbReference type="InterPro" id="IPR048279">
    <property type="entry name" value="MdtK-like"/>
</dbReference>
<evidence type="ECO:0000256" key="2">
    <source>
        <dbReference type="ARBA" id="ARBA00004651"/>
    </source>
</evidence>
<dbReference type="GO" id="GO:0005886">
    <property type="term" value="C:plasma membrane"/>
    <property type="evidence" value="ECO:0007669"/>
    <property type="project" value="UniProtKB-SubCell"/>
</dbReference>
<feature type="transmembrane region" description="Helical" evidence="13">
    <location>
        <begin position="286"/>
        <end position="304"/>
    </location>
</feature>
<name>A0AAC9NE39_9BACI</name>
<evidence type="ECO:0000256" key="10">
    <source>
        <dbReference type="ARBA" id="ARBA00023065"/>
    </source>
</evidence>
<feature type="transmembrane region" description="Helical" evidence="13">
    <location>
        <begin position="244"/>
        <end position="266"/>
    </location>
</feature>
<feature type="transmembrane region" description="Helical" evidence="13">
    <location>
        <begin position="316"/>
        <end position="340"/>
    </location>
</feature>
<dbReference type="PIRSF" id="PIRSF006603">
    <property type="entry name" value="DinF"/>
    <property type="match status" value="1"/>
</dbReference>
<dbReference type="EMBL" id="CP017786">
    <property type="protein sequence ID" value="AOZ90368.1"/>
    <property type="molecule type" value="Genomic_DNA"/>
</dbReference>
<keyword evidence="8 13" id="KW-0812">Transmembrane</keyword>
<evidence type="ECO:0000256" key="3">
    <source>
        <dbReference type="ARBA" id="ARBA00010199"/>
    </source>
</evidence>
<reference evidence="14 15" key="1">
    <citation type="submission" date="2016-10" db="EMBL/GenBank/DDBJ databases">
        <title>Whole genome sequence of hyper active fibrinolysis bacterium Bacillus pumilus strain VV3 isolated from fermented rice.</title>
        <authorList>
            <person name="Mariadas V.A."/>
            <person name="Vijayaraghavan P."/>
            <person name="Dhandapani V."/>
        </authorList>
    </citation>
    <scope>NUCLEOTIDE SEQUENCE [LARGE SCALE GENOMIC DNA]</scope>
    <source>
        <strain evidence="14 15">VV3</strain>
    </source>
</reference>
<feature type="transmembrane region" description="Helical" evidence="13">
    <location>
        <begin position="12"/>
        <end position="34"/>
    </location>
</feature>
<evidence type="ECO:0000256" key="9">
    <source>
        <dbReference type="ARBA" id="ARBA00022989"/>
    </source>
</evidence>
<dbReference type="KEGG" id="bxi:BK049_17580"/>
<keyword evidence="10" id="KW-0406">Ion transport</keyword>
<dbReference type="Pfam" id="PF01554">
    <property type="entry name" value="MatE"/>
    <property type="match status" value="2"/>
</dbReference>
<dbReference type="GO" id="GO:0042910">
    <property type="term" value="F:xenobiotic transmembrane transporter activity"/>
    <property type="evidence" value="ECO:0007669"/>
    <property type="project" value="InterPro"/>
</dbReference>
<keyword evidence="11 13" id="KW-0472">Membrane</keyword>
<evidence type="ECO:0000313" key="15">
    <source>
        <dbReference type="Proteomes" id="UP000177709"/>
    </source>
</evidence>
<dbReference type="InterPro" id="IPR050222">
    <property type="entry name" value="MATE_MdtK"/>
</dbReference>
<evidence type="ECO:0000313" key="14">
    <source>
        <dbReference type="EMBL" id="AOZ90368.1"/>
    </source>
</evidence>
<comment type="function">
    <text evidence="1">Multidrug efflux pump.</text>
</comment>
<dbReference type="PANTHER" id="PTHR43298:SF2">
    <property type="entry name" value="FMN_FAD EXPORTER YEEO-RELATED"/>
    <property type="match status" value="1"/>
</dbReference>
<feature type="transmembrane region" description="Helical" evidence="13">
    <location>
        <begin position="54"/>
        <end position="78"/>
    </location>
</feature>
<evidence type="ECO:0000256" key="1">
    <source>
        <dbReference type="ARBA" id="ARBA00003408"/>
    </source>
</evidence>
<evidence type="ECO:0000256" key="4">
    <source>
        <dbReference type="ARBA" id="ARBA00020268"/>
    </source>
</evidence>
<accession>A0AAC9NE39</accession>
<feature type="transmembrane region" description="Helical" evidence="13">
    <location>
        <begin position="389"/>
        <end position="412"/>
    </location>
</feature>
<gene>
    <name evidence="14" type="ORF">BK049_17580</name>
</gene>
<dbReference type="InterPro" id="IPR002528">
    <property type="entry name" value="MATE_fam"/>
</dbReference>
<comment type="similarity">
    <text evidence="3">Belongs to the multi antimicrobial extrusion (MATE) (TC 2.A.66.1) family.</text>
</comment>
<feature type="transmembrane region" description="Helical" evidence="13">
    <location>
        <begin position="162"/>
        <end position="183"/>
    </location>
</feature>